<evidence type="ECO:0000313" key="3">
    <source>
        <dbReference type="Proteomes" id="UP001151760"/>
    </source>
</evidence>
<protein>
    <submittedName>
        <fullName evidence="2">Uncharacterized protein</fullName>
    </submittedName>
</protein>
<evidence type="ECO:0000313" key="2">
    <source>
        <dbReference type="EMBL" id="GJT31563.1"/>
    </source>
</evidence>
<proteinExistence type="predicted"/>
<feature type="region of interest" description="Disordered" evidence="1">
    <location>
        <begin position="1"/>
        <end position="24"/>
    </location>
</feature>
<feature type="compositionally biased region" description="Basic and acidic residues" evidence="1">
    <location>
        <begin position="101"/>
        <end position="114"/>
    </location>
</feature>
<evidence type="ECO:0000256" key="1">
    <source>
        <dbReference type="SAM" id="MobiDB-lite"/>
    </source>
</evidence>
<feature type="compositionally biased region" description="Basic and acidic residues" evidence="1">
    <location>
        <begin position="69"/>
        <end position="86"/>
    </location>
</feature>
<keyword evidence="3" id="KW-1185">Reference proteome</keyword>
<reference evidence="2" key="1">
    <citation type="journal article" date="2022" name="Int. J. Mol. Sci.">
        <title>Draft Genome of Tanacetum Coccineum: Genomic Comparison of Closely Related Tanacetum-Family Plants.</title>
        <authorList>
            <person name="Yamashiro T."/>
            <person name="Shiraishi A."/>
            <person name="Nakayama K."/>
            <person name="Satake H."/>
        </authorList>
    </citation>
    <scope>NUCLEOTIDE SEQUENCE</scope>
</reference>
<organism evidence="2 3">
    <name type="scientific">Tanacetum coccineum</name>
    <dbReference type="NCBI Taxonomy" id="301880"/>
    <lineage>
        <taxon>Eukaryota</taxon>
        <taxon>Viridiplantae</taxon>
        <taxon>Streptophyta</taxon>
        <taxon>Embryophyta</taxon>
        <taxon>Tracheophyta</taxon>
        <taxon>Spermatophyta</taxon>
        <taxon>Magnoliopsida</taxon>
        <taxon>eudicotyledons</taxon>
        <taxon>Gunneridae</taxon>
        <taxon>Pentapetalae</taxon>
        <taxon>asterids</taxon>
        <taxon>campanulids</taxon>
        <taxon>Asterales</taxon>
        <taxon>Asteraceae</taxon>
        <taxon>Asteroideae</taxon>
        <taxon>Anthemideae</taxon>
        <taxon>Anthemidinae</taxon>
        <taxon>Tanacetum</taxon>
    </lineage>
</organism>
<gene>
    <name evidence="2" type="ORF">Tco_0921982</name>
</gene>
<reference evidence="2" key="2">
    <citation type="submission" date="2022-01" db="EMBL/GenBank/DDBJ databases">
        <authorList>
            <person name="Yamashiro T."/>
            <person name="Shiraishi A."/>
            <person name="Satake H."/>
            <person name="Nakayama K."/>
        </authorList>
    </citation>
    <scope>NUCLEOTIDE SEQUENCE</scope>
</reference>
<comment type="caution">
    <text evidence="2">The sequence shown here is derived from an EMBL/GenBank/DDBJ whole genome shotgun (WGS) entry which is preliminary data.</text>
</comment>
<accession>A0ABQ5CZ60</accession>
<name>A0ABQ5CZ60_9ASTR</name>
<sequence>MKHARKQQVPKETLTSSDTTDLEELDQKTTLFETMTKCKSFNKSPKQRALYHALMESILEDEDAMDEGVADKLKKRKPDDADKDEGPSAGSDRGLKRRKVSKDTEPSKKAKSTESSKGTTKSQPKYTGKTVQVEETVKNIFNLLKGTCKSRVELEYNIEECCKALIDRLDWNNPEGKEYPFDLSKPLLLIMNRGCQVVLVDYFINNDLEYLKGGSLSKRYTTSRTKTKAAKYDILGIEDMVPSLWSPVKVAYDRHAVWGSSY</sequence>
<dbReference type="Proteomes" id="UP001151760">
    <property type="component" value="Unassembled WGS sequence"/>
</dbReference>
<feature type="region of interest" description="Disordered" evidence="1">
    <location>
        <begin position="61"/>
        <end position="129"/>
    </location>
</feature>
<dbReference type="EMBL" id="BQNB010014717">
    <property type="protein sequence ID" value="GJT31563.1"/>
    <property type="molecule type" value="Genomic_DNA"/>
</dbReference>